<sequence length="76" mass="7888">SGRVAAQVGWLHGAFTGVVDLRYGKSAPGEPKCTDPTPCYSGIPLQKGAPHSTAAPSSNLNLPIPTCHEEMEVGQT</sequence>
<dbReference type="AlphaFoldDB" id="A0A5E4AD60"/>
<organism evidence="1">
    <name type="scientific">Marmota monax</name>
    <name type="common">Woodchuck</name>
    <dbReference type="NCBI Taxonomy" id="9995"/>
    <lineage>
        <taxon>Eukaryota</taxon>
        <taxon>Metazoa</taxon>
        <taxon>Chordata</taxon>
        <taxon>Craniata</taxon>
        <taxon>Vertebrata</taxon>
        <taxon>Euteleostomi</taxon>
        <taxon>Mammalia</taxon>
        <taxon>Eutheria</taxon>
        <taxon>Euarchontoglires</taxon>
        <taxon>Glires</taxon>
        <taxon>Rodentia</taxon>
        <taxon>Sciuromorpha</taxon>
        <taxon>Sciuridae</taxon>
        <taxon>Xerinae</taxon>
        <taxon>Marmotini</taxon>
        <taxon>Marmota</taxon>
    </lineage>
</organism>
<comment type="caution">
    <text evidence="1">The sequence shown here is derived from an EMBL/GenBank/DDBJ whole genome shotgun (WGS) entry which is preliminary data.</text>
</comment>
<evidence type="ECO:0000313" key="1">
    <source>
        <dbReference type="EMBL" id="VTJ54969.1"/>
    </source>
</evidence>
<name>A0A5E4AD60_MARMO</name>
<gene>
    <name evidence="1" type="ORF">MONAX_5E000888</name>
</gene>
<protein>
    <submittedName>
        <fullName evidence="1">Uncharacterized protein</fullName>
    </submittedName>
</protein>
<accession>A0A5E4AD60</accession>
<feature type="non-terminal residue" evidence="1">
    <location>
        <position position="1"/>
    </location>
</feature>
<reference evidence="1" key="1">
    <citation type="submission" date="2019-04" db="EMBL/GenBank/DDBJ databases">
        <authorList>
            <person name="Alioto T."/>
            <person name="Alioto T."/>
        </authorList>
    </citation>
    <scope>NUCLEOTIDE SEQUENCE [LARGE SCALE GENOMIC DNA]</scope>
</reference>
<dbReference type="EMBL" id="CABDUW010000043">
    <property type="protein sequence ID" value="VTJ54969.1"/>
    <property type="molecule type" value="Genomic_DNA"/>
</dbReference>
<proteinExistence type="predicted"/>